<name>A0ABY6LAT9_9ARAC</name>
<protein>
    <submittedName>
        <fullName evidence="1">Uncharacterized protein</fullName>
    </submittedName>
</protein>
<proteinExistence type="predicted"/>
<reference evidence="1 2" key="1">
    <citation type="submission" date="2022-01" db="EMBL/GenBank/DDBJ databases">
        <title>A chromosomal length assembly of Cordylochernes scorpioides.</title>
        <authorList>
            <person name="Zeh D."/>
            <person name="Zeh J."/>
        </authorList>
    </citation>
    <scope>NUCLEOTIDE SEQUENCE [LARGE SCALE GENOMIC DNA]</scope>
    <source>
        <strain evidence="1">IN4F17</strain>
        <tissue evidence="1">Whole Body</tissue>
    </source>
</reference>
<sequence>MWQHKVITGAETWVYAYNSETKCQSNDKPRPKNAKTEKCEIEFAVESLTKREEVLEYLSSKQISALKKFLDKAIAHVGDKDSDLGKRLSDFRAECDIDRDDTQWYSSDANDL</sequence>
<dbReference type="EMBL" id="CP092876">
    <property type="protein sequence ID" value="UYV76575.1"/>
    <property type="molecule type" value="Genomic_DNA"/>
</dbReference>
<evidence type="ECO:0000313" key="1">
    <source>
        <dbReference type="EMBL" id="UYV76575.1"/>
    </source>
</evidence>
<keyword evidence="2" id="KW-1185">Reference proteome</keyword>
<organism evidence="1 2">
    <name type="scientific">Cordylochernes scorpioides</name>
    <dbReference type="NCBI Taxonomy" id="51811"/>
    <lineage>
        <taxon>Eukaryota</taxon>
        <taxon>Metazoa</taxon>
        <taxon>Ecdysozoa</taxon>
        <taxon>Arthropoda</taxon>
        <taxon>Chelicerata</taxon>
        <taxon>Arachnida</taxon>
        <taxon>Pseudoscorpiones</taxon>
        <taxon>Cheliferoidea</taxon>
        <taxon>Chernetidae</taxon>
        <taxon>Cordylochernes</taxon>
    </lineage>
</organism>
<dbReference type="Proteomes" id="UP001235939">
    <property type="component" value="Chromosome 14"/>
</dbReference>
<evidence type="ECO:0000313" key="2">
    <source>
        <dbReference type="Proteomes" id="UP001235939"/>
    </source>
</evidence>
<accession>A0ABY6LAT9</accession>
<gene>
    <name evidence="1" type="ORF">LAZ67_14001223</name>
</gene>